<dbReference type="Proteomes" id="UP000054007">
    <property type="component" value="Unassembled WGS sequence"/>
</dbReference>
<gene>
    <name evidence="1" type="ORF">CYLTODRAFT_419779</name>
</gene>
<keyword evidence="2" id="KW-1185">Reference proteome</keyword>
<evidence type="ECO:0008006" key="3">
    <source>
        <dbReference type="Google" id="ProtNLM"/>
    </source>
</evidence>
<protein>
    <recommendedName>
        <fullName evidence="3">Protein kinase domain-containing protein</fullName>
    </recommendedName>
</protein>
<organism evidence="1 2">
    <name type="scientific">Cylindrobasidium torrendii FP15055 ss-10</name>
    <dbReference type="NCBI Taxonomy" id="1314674"/>
    <lineage>
        <taxon>Eukaryota</taxon>
        <taxon>Fungi</taxon>
        <taxon>Dikarya</taxon>
        <taxon>Basidiomycota</taxon>
        <taxon>Agaricomycotina</taxon>
        <taxon>Agaricomycetes</taxon>
        <taxon>Agaricomycetidae</taxon>
        <taxon>Agaricales</taxon>
        <taxon>Marasmiineae</taxon>
        <taxon>Physalacriaceae</taxon>
        <taxon>Cylindrobasidium</taxon>
    </lineage>
</organism>
<reference evidence="1 2" key="1">
    <citation type="journal article" date="2015" name="Fungal Genet. Biol.">
        <title>Evolution of novel wood decay mechanisms in Agaricales revealed by the genome sequences of Fistulina hepatica and Cylindrobasidium torrendii.</title>
        <authorList>
            <person name="Floudas D."/>
            <person name="Held B.W."/>
            <person name="Riley R."/>
            <person name="Nagy L.G."/>
            <person name="Koehler G."/>
            <person name="Ransdell A.S."/>
            <person name="Younus H."/>
            <person name="Chow J."/>
            <person name="Chiniquy J."/>
            <person name="Lipzen A."/>
            <person name="Tritt A."/>
            <person name="Sun H."/>
            <person name="Haridas S."/>
            <person name="LaButti K."/>
            <person name="Ohm R.A."/>
            <person name="Kues U."/>
            <person name="Blanchette R.A."/>
            <person name="Grigoriev I.V."/>
            <person name="Minto R.E."/>
            <person name="Hibbett D.S."/>
        </authorList>
    </citation>
    <scope>NUCLEOTIDE SEQUENCE [LARGE SCALE GENOMIC DNA]</scope>
    <source>
        <strain evidence="1 2">FP15055 ss-10</strain>
    </source>
</reference>
<sequence length="383" mass="43497">MRDDLVIFLNFERANSSCCAIAASNAEFETLPAGQDLVVHGFPMSTCEASGRRVELSYDDLSDWRAWRTDQRPRAVYFKAEGQINGVTKQFCVKMMPDWPNALRTYYKGKGGSCPLNDDAAFYAQHLRRRAKMIPFIPKQYGVWVAATHEFSVCVLLRVSDWAGDAFVNLRNTWADTPDVCALIAHHVEVLHDQGIIHNGLESIPLLHHVLLDLTGFSKANPPTKDRLPPCSIVDFSKASAKHACARALPFVKLDVCVFPELFDCDEGWHLLILLYMMPKCPPTSDDKLDSQARLALDWIDEYDAKVPVDNSITWRVMQHAQRLCFWKLPWLVDPALLGRRYKFVDDDGNEVPFNKENVKEEDNEVFQRGSTCPQLVVEKIVP</sequence>
<dbReference type="EMBL" id="KN880468">
    <property type="protein sequence ID" value="KIY70424.1"/>
    <property type="molecule type" value="Genomic_DNA"/>
</dbReference>
<proteinExistence type="predicted"/>
<dbReference type="AlphaFoldDB" id="A0A0D7BJY2"/>
<dbReference type="OrthoDB" id="2817141at2759"/>
<accession>A0A0D7BJY2</accession>
<evidence type="ECO:0000313" key="1">
    <source>
        <dbReference type="EMBL" id="KIY70424.1"/>
    </source>
</evidence>
<evidence type="ECO:0000313" key="2">
    <source>
        <dbReference type="Proteomes" id="UP000054007"/>
    </source>
</evidence>
<name>A0A0D7BJY2_9AGAR</name>